<dbReference type="Pfam" id="PF13602">
    <property type="entry name" value="ADH_zinc_N_2"/>
    <property type="match status" value="1"/>
</dbReference>
<dbReference type="InterPro" id="IPR013154">
    <property type="entry name" value="ADH-like_N"/>
</dbReference>
<sequence length="334" mass="35150">MTAWQYSATAGGIQTHLSLNPSAPVPTVSPRLGDAELLIQVLSASLNPADYKVPEMGVVARAKIHFPATPGMDFCGRVVQATRTVDDFAIGDLVFGRIDAQQHGTCGAYVVAPTRACATVPAGVGVDEAAAVGVAGMTAYHAIVPNVKPGDRVFINGGSGGTGSFGIQIAKARGCHVTVSCSTGKADLCRSLGADEIIDYTSSDVSQAAKAKGPVFSLVVDNVGMPEDLYKAADDFLLPHGKFVQVGGSFNLHTAGMVASRLLLPSFLGGGKNRYEMYNIRHDQAGLKQLGQWIAEKKVRVVIEDTYELEDLPKAFEKLRTGRNAGKLVVHIGV</sequence>
<comment type="caution">
    <text evidence="2">The sequence shown here is derived from an EMBL/GenBank/DDBJ whole genome shotgun (WGS) entry which is preliminary data.</text>
</comment>
<name>A0AAN6Z9N9_9PEZI</name>
<dbReference type="SMART" id="SM00829">
    <property type="entry name" value="PKS_ER"/>
    <property type="match status" value="1"/>
</dbReference>
<dbReference type="SUPFAM" id="SSF51735">
    <property type="entry name" value="NAD(P)-binding Rossmann-fold domains"/>
    <property type="match status" value="1"/>
</dbReference>
<dbReference type="InterPro" id="IPR020843">
    <property type="entry name" value="ER"/>
</dbReference>
<evidence type="ECO:0000259" key="1">
    <source>
        <dbReference type="SMART" id="SM00829"/>
    </source>
</evidence>
<dbReference type="Pfam" id="PF08240">
    <property type="entry name" value="ADH_N"/>
    <property type="match status" value="1"/>
</dbReference>
<dbReference type="Proteomes" id="UP001304895">
    <property type="component" value="Unassembled WGS sequence"/>
</dbReference>
<dbReference type="PANTHER" id="PTHR11695">
    <property type="entry name" value="ALCOHOL DEHYDROGENASE RELATED"/>
    <property type="match status" value="1"/>
</dbReference>
<proteinExistence type="predicted"/>
<dbReference type="Gene3D" id="3.90.180.10">
    <property type="entry name" value="Medium-chain alcohol dehydrogenases, catalytic domain"/>
    <property type="match status" value="1"/>
</dbReference>
<dbReference type="InterPro" id="IPR011032">
    <property type="entry name" value="GroES-like_sf"/>
</dbReference>
<dbReference type="PANTHER" id="PTHR11695:SF294">
    <property type="entry name" value="RETICULON-4-INTERACTING PROTEIN 1, MITOCHONDRIAL"/>
    <property type="match status" value="1"/>
</dbReference>
<organism evidence="2 3">
    <name type="scientific">Trichocladium antarcticum</name>
    <dbReference type="NCBI Taxonomy" id="1450529"/>
    <lineage>
        <taxon>Eukaryota</taxon>
        <taxon>Fungi</taxon>
        <taxon>Dikarya</taxon>
        <taxon>Ascomycota</taxon>
        <taxon>Pezizomycotina</taxon>
        <taxon>Sordariomycetes</taxon>
        <taxon>Sordariomycetidae</taxon>
        <taxon>Sordariales</taxon>
        <taxon>Chaetomiaceae</taxon>
        <taxon>Trichocladium</taxon>
    </lineage>
</organism>
<dbReference type="Gene3D" id="3.40.50.720">
    <property type="entry name" value="NAD(P)-binding Rossmann-like Domain"/>
    <property type="match status" value="1"/>
</dbReference>
<dbReference type="GO" id="GO:0005739">
    <property type="term" value="C:mitochondrion"/>
    <property type="evidence" value="ECO:0007669"/>
    <property type="project" value="TreeGrafter"/>
</dbReference>
<reference evidence="2" key="2">
    <citation type="submission" date="2023-05" db="EMBL/GenBank/DDBJ databases">
        <authorList>
            <consortium name="Lawrence Berkeley National Laboratory"/>
            <person name="Steindorff A."/>
            <person name="Hensen N."/>
            <person name="Bonometti L."/>
            <person name="Westerberg I."/>
            <person name="Brannstrom I.O."/>
            <person name="Guillou S."/>
            <person name="Cros-Aarteil S."/>
            <person name="Calhoun S."/>
            <person name="Haridas S."/>
            <person name="Kuo A."/>
            <person name="Mondo S."/>
            <person name="Pangilinan J."/>
            <person name="Riley R."/>
            <person name="Labutti K."/>
            <person name="Andreopoulos B."/>
            <person name="Lipzen A."/>
            <person name="Chen C."/>
            <person name="Yanf M."/>
            <person name="Daum C."/>
            <person name="Ng V."/>
            <person name="Clum A."/>
            <person name="Ohm R."/>
            <person name="Martin F."/>
            <person name="Silar P."/>
            <person name="Natvig D."/>
            <person name="Lalanne C."/>
            <person name="Gautier V."/>
            <person name="Ament-Velasquez S.L."/>
            <person name="Kruys A."/>
            <person name="Hutchinson M.I."/>
            <person name="Powell A.J."/>
            <person name="Barry K."/>
            <person name="Miller A.N."/>
            <person name="Grigoriev I.V."/>
            <person name="Debuchy R."/>
            <person name="Gladieux P."/>
            <person name="Thoren M.H."/>
            <person name="Johannesson H."/>
        </authorList>
    </citation>
    <scope>NUCLEOTIDE SEQUENCE</scope>
    <source>
        <strain evidence="2">CBS 123565</strain>
    </source>
</reference>
<protein>
    <submittedName>
        <fullName evidence="2">NAD(P)-binding protein</fullName>
    </submittedName>
</protein>
<feature type="domain" description="Enoyl reductase (ER)" evidence="1">
    <location>
        <begin position="12"/>
        <end position="330"/>
    </location>
</feature>
<accession>A0AAN6Z9N9</accession>
<evidence type="ECO:0000313" key="2">
    <source>
        <dbReference type="EMBL" id="KAK4130252.1"/>
    </source>
</evidence>
<reference evidence="2" key="1">
    <citation type="journal article" date="2023" name="Mol. Phylogenet. Evol.">
        <title>Genome-scale phylogeny and comparative genomics of the fungal order Sordariales.</title>
        <authorList>
            <person name="Hensen N."/>
            <person name="Bonometti L."/>
            <person name="Westerberg I."/>
            <person name="Brannstrom I.O."/>
            <person name="Guillou S."/>
            <person name="Cros-Aarteil S."/>
            <person name="Calhoun S."/>
            <person name="Haridas S."/>
            <person name="Kuo A."/>
            <person name="Mondo S."/>
            <person name="Pangilinan J."/>
            <person name="Riley R."/>
            <person name="LaButti K."/>
            <person name="Andreopoulos B."/>
            <person name="Lipzen A."/>
            <person name="Chen C."/>
            <person name="Yan M."/>
            <person name="Daum C."/>
            <person name="Ng V."/>
            <person name="Clum A."/>
            <person name="Steindorff A."/>
            <person name="Ohm R.A."/>
            <person name="Martin F."/>
            <person name="Silar P."/>
            <person name="Natvig D.O."/>
            <person name="Lalanne C."/>
            <person name="Gautier V."/>
            <person name="Ament-Velasquez S.L."/>
            <person name="Kruys A."/>
            <person name="Hutchinson M.I."/>
            <person name="Powell A.J."/>
            <person name="Barry K."/>
            <person name="Miller A.N."/>
            <person name="Grigoriev I.V."/>
            <person name="Debuchy R."/>
            <person name="Gladieux P."/>
            <person name="Hiltunen Thoren M."/>
            <person name="Johannesson H."/>
        </authorList>
    </citation>
    <scope>NUCLEOTIDE SEQUENCE</scope>
    <source>
        <strain evidence="2">CBS 123565</strain>
    </source>
</reference>
<dbReference type="InterPro" id="IPR036291">
    <property type="entry name" value="NAD(P)-bd_dom_sf"/>
</dbReference>
<keyword evidence="3" id="KW-1185">Reference proteome</keyword>
<dbReference type="GO" id="GO:0016491">
    <property type="term" value="F:oxidoreductase activity"/>
    <property type="evidence" value="ECO:0007669"/>
    <property type="project" value="InterPro"/>
</dbReference>
<dbReference type="AlphaFoldDB" id="A0AAN6Z9N9"/>
<evidence type="ECO:0000313" key="3">
    <source>
        <dbReference type="Proteomes" id="UP001304895"/>
    </source>
</evidence>
<dbReference type="SUPFAM" id="SSF50129">
    <property type="entry name" value="GroES-like"/>
    <property type="match status" value="1"/>
</dbReference>
<gene>
    <name evidence="2" type="ORF">BT67DRAFT_445854</name>
</gene>
<dbReference type="EMBL" id="MU853439">
    <property type="protein sequence ID" value="KAK4130252.1"/>
    <property type="molecule type" value="Genomic_DNA"/>
</dbReference>
<dbReference type="InterPro" id="IPR050700">
    <property type="entry name" value="YIM1/Zinc_Alcohol_DH_Fams"/>
</dbReference>
<dbReference type="CDD" id="cd08267">
    <property type="entry name" value="MDR1"/>
    <property type="match status" value="1"/>
</dbReference>